<sequence>MVDARNVAHYILAKREEKGHSTTTYALQKLMYLCKGWSLAAADDPLFDDAVSAWSHGPVVDSIWPYCRGKRYIKSRHIPTPKEKTTEDNELSVIQKCRIDRVLDRVDNVNDDALGDMLEKMSHEQDPWKDARLSSNEIITDESISKYFETLEVDPPESQKRFIPYMADLSTHTFITEEDMEWIEKTFA</sequence>
<evidence type="ECO:0000313" key="3">
    <source>
        <dbReference type="Proteomes" id="UP000317536"/>
    </source>
</evidence>
<dbReference type="Pfam" id="PF13274">
    <property type="entry name" value="SocA_Panacea"/>
    <property type="match status" value="1"/>
</dbReference>
<gene>
    <name evidence="2" type="ORF">FPK29_04920</name>
</gene>
<dbReference type="InterPro" id="IPR025272">
    <property type="entry name" value="SocA_Panacea"/>
</dbReference>
<protein>
    <submittedName>
        <fullName evidence="2">DUF4065 domain-containing protein</fullName>
    </submittedName>
</protein>
<evidence type="ECO:0000259" key="1">
    <source>
        <dbReference type="Pfam" id="PF13274"/>
    </source>
</evidence>
<proteinExistence type="predicted"/>
<dbReference type="Proteomes" id="UP000317536">
    <property type="component" value="Unassembled WGS sequence"/>
</dbReference>
<accession>A0A556R9Y8</accession>
<name>A0A556R9Y8_9BIFI</name>
<evidence type="ECO:0000313" key="2">
    <source>
        <dbReference type="EMBL" id="TSJ85704.1"/>
    </source>
</evidence>
<comment type="caution">
    <text evidence="2">The sequence shown here is derived from an EMBL/GenBank/DDBJ whole genome shotgun (WGS) entry which is preliminary data.</text>
</comment>
<organism evidence="2 3">
    <name type="scientific">Bifidobacterium asteroides</name>
    <dbReference type="NCBI Taxonomy" id="1684"/>
    <lineage>
        <taxon>Bacteria</taxon>
        <taxon>Bacillati</taxon>
        <taxon>Actinomycetota</taxon>
        <taxon>Actinomycetes</taxon>
        <taxon>Bifidobacteriales</taxon>
        <taxon>Bifidobacteriaceae</taxon>
        <taxon>Bifidobacterium</taxon>
    </lineage>
</organism>
<dbReference type="EMBL" id="VMHJ01000002">
    <property type="protein sequence ID" value="TSJ85704.1"/>
    <property type="molecule type" value="Genomic_DNA"/>
</dbReference>
<dbReference type="AlphaFoldDB" id="A0A556R9Y8"/>
<feature type="domain" description="Antitoxin SocA-like Panacea" evidence="1">
    <location>
        <begin position="27"/>
        <end position="129"/>
    </location>
</feature>
<reference evidence="2 3" key="1">
    <citation type="submission" date="2019-07" db="EMBL/GenBank/DDBJ databases">
        <title>Bifidobacterium asteroides genomes.</title>
        <authorList>
            <person name="Zheng H."/>
        </authorList>
    </citation>
    <scope>NUCLEOTIDE SEQUENCE [LARGE SCALE GENOMIC DNA]</scope>
    <source>
        <strain evidence="2 3">W8111</strain>
    </source>
</reference>